<keyword evidence="1" id="KW-0812">Transmembrane</keyword>
<dbReference type="EMBL" id="JBHSAP010000015">
    <property type="protein sequence ID" value="MFC4077193.1"/>
    <property type="molecule type" value="Genomic_DNA"/>
</dbReference>
<keyword evidence="1" id="KW-0472">Membrane</keyword>
<dbReference type="Pfam" id="PF07441">
    <property type="entry name" value="BofA"/>
    <property type="match status" value="1"/>
</dbReference>
<evidence type="ECO:0000313" key="3">
    <source>
        <dbReference type="Proteomes" id="UP001595843"/>
    </source>
</evidence>
<feature type="transmembrane region" description="Helical" evidence="1">
    <location>
        <begin position="30"/>
        <end position="52"/>
    </location>
</feature>
<organism evidence="2 3">
    <name type="scientific">Salinithrix halophila</name>
    <dbReference type="NCBI Taxonomy" id="1485204"/>
    <lineage>
        <taxon>Bacteria</taxon>
        <taxon>Bacillati</taxon>
        <taxon>Bacillota</taxon>
        <taxon>Bacilli</taxon>
        <taxon>Bacillales</taxon>
        <taxon>Thermoactinomycetaceae</taxon>
        <taxon>Salinithrix</taxon>
    </lineage>
</organism>
<dbReference type="Proteomes" id="UP001595843">
    <property type="component" value="Unassembled WGS sequence"/>
</dbReference>
<feature type="transmembrane region" description="Helical" evidence="1">
    <location>
        <begin position="6"/>
        <end position="25"/>
    </location>
</feature>
<dbReference type="InterPro" id="IPR010001">
    <property type="entry name" value="BofA"/>
</dbReference>
<gene>
    <name evidence="2" type="ORF">ACFOUO_10315</name>
</gene>
<keyword evidence="1" id="KW-1133">Transmembrane helix</keyword>
<evidence type="ECO:0000313" key="2">
    <source>
        <dbReference type="EMBL" id="MFC4077193.1"/>
    </source>
</evidence>
<name>A0ABV8JFG7_9BACL</name>
<proteinExistence type="predicted"/>
<dbReference type="NCBIfam" id="TIGR02862">
    <property type="entry name" value="spore_BofA"/>
    <property type="match status" value="1"/>
</dbReference>
<reference evidence="3" key="1">
    <citation type="journal article" date="2019" name="Int. J. Syst. Evol. Microbiol.">
        <title>The Global Catalogue of Microorganisms (GCM) 10K type strain sequencing project: providing services to taxonomists for standard genome sequencing and annotation.</title>
        <authorList>
            <consortium name="The Broad Institute Genomics Platform"/>
            <consortium name="The Broad Institute Genome Sequencing Center for Infectious Disease"/>
            <person name="Wu L."/>
            <person name="Ma J."/>
        </authorList>
    </citation>
    <scope>NUCLEOTIDE SEQUENCE [LARGE SCALE GENOMIC DNA]</scope>
    <source>
        <strain evidence="3">IBRC-M 10813</strain>
    </source>
</reference>
<comment type="caution">
    <text evidence="2">The sequence shown here is derived from an EMBL/GenBank/DDBJ whole genome shotgun (WGS) entry which is preliminary data.</text>
</comment>
<accession>A0ABV8JFG7</accession>
<dbReference type="RefSeq" id="WP_380704882.1">
    <property type="nucleotide sequence ID" value="NZ_JBHSAP010000015.1"/>
</dbReference>
<evidence type="ECO:0000256" key="1">
    <source>
        <dbReference type="SAM" id="Phobius"/>
    </source>
</evidence>
<sequence length="90" mass="9809">MEIGWWTVAAAGGVGLFMLMSRSVIQPLRWLWSGILYTAVGALVLFLLNLAGELFDFRIPVNPITSFIVGILGMPGLIYLILVKVFLIGG</sequence>
<protein>
    <submittedName>
        <fullName evidence="2">Pro-sigmaK processing inhibitor BofA family protein</fullName>
    </submittedName>
</protein>
<keyword evidence="3" id="KW-1185">Reference proteome</keyword>
<feature type="transmembrane region" description="Helical" evidence="1">
    <location>
        <begin position="64"/>
        <end position="87"/>
    </location>
</feature>